<evidence type="ECO:0000313" key="2">
    <source>
        <dbReference type="Proteomes" id="UP000813824"/>
    </source>
</evidence>
<proteinExistence type="predicted"/>
<evidence type="ECO:0000313" key="1">
    <source>
        <dbReference type="EMBL" id="KAH8102092.1"/>
    </source>
</evidence>
<dbReference type="OrthoDB" id="432234at2759"/>
<accession>A0A8K0URY0</accession>
<feature type="non-terminal residue" evidence="1">
    <location>
        <position position="1"/>
    </location>
</feature>
<gene>
    <name evidence="1" type="ORF">BXZ70DRAFT_890675</name>
</gene>
<dbReference type="EMBL" id="JAEVFJ010000010">
    <property type="protein sequence ID" value="KAH8102092.1"/>
    <property type="molecule type" value="Genomic_DNA"/>
</dbReference>
<dbReference type="Proteomes" id="UP000813824">
    <property type="component" value="Unassembled WGS sequence"/>
</dbReference>
<name>A0A8K0URY0_9AGAR</name>
<keyword evidence="2" id="KW-1185">Reference proteome</keyword>
<dbReference type="AlphaFoldDB" id="A0A8K0URY0"/>
<comment type="caution">
    <text evidence="1">The sequence shown here is derived from an EMBL/GenBank/DDBJ whole genome shotgun (WGS) entry which is preliminary data.</text>
</comment>
<reference evidence="1" key="1">
    <citation type="journal article" date="2021" name="New Phytol.">
        <title>Evolutionary innovations through gain and loss of genes in the ectomycorrhizal Boletales.</title>
        <authorList>
            <person name="Wu G."/>
            <person name="Miyauchi S."/>
            <person name="Morin E."/>
            <person name="Kuo A."/>
            <person name="Drula E."/>
            <person name="Varga T."/>
            <person name="Kohler A."/>
            <person name="Feng B."/>
            <person name="Cao Y."/>
            <person name="Lipzen A."/>
            <person name="Daum C."/>
            <person name="Hundley H."/>
            <person name="Pangilinan J."/>
            <person name="Johnson J."/>
            <person name="Barry K."/>
            <person name="LaButti K."/>
            <person name="Ng V."/>
            <person name="Ahrendt S."/>
            <person name="Min B."/>
            <person name="Choi I.G."/>
            <person name="Park H."/>
            <person name="Plett J.M."/>
            <person name="Magnuson J."/>
            <person name="Spatafora J.W."/>
            <person name="Nagy L.G."/>
            <person name="Henrissat B."/>
            <person name="Grigoriev I.V."/>
            <person name="Yang Z.L."/>
            <person name="Xu J."/>
            <person name="Martin F.M."/>
        </authorList>
    </citation>
    <scope>NUCLEOTIDE SEQUENCE</scope>
    <source>
        <strain evidence="1">KKN 215</strain>
    </source>
</reference>
<sequence>VVFAGQSYVALSRAASLEGLQVVRFDPTKVQAHAEVVKWSKKMEETEVTLSQLAGPASLSLLS</sequence>
<organism evidence="1 2">
    <name type="scientific">Cristinia sonorae</name>
    <dbReference type="NCBI Taxonomy" id="1940300"/>
    <lineage>
        <taxon>Eukaryota</taxon>
        <taxon>Fungi</taxon>
        <taxon>Dikarya</taxon>
        <taxon>Basidiomycota</taxon>
        <taxon>Agaricomycotina</taxon>
        <taxon>Agaricomycetes</taxon>
        <taxon>Agaricomycetidae</taxon>
        <taxon>Agaricales</taxon>
        <taxon>Pleurotineae</taxon>
        <taxon>Stephanosporaceae</taxon>
        <taxon>Cristinia</taxon>
    </lineage>
</organism>
<protein>
    <submittedName>
        <fullName evidence="1">Uncharacterized protein</fullName>
    </submittedName>
</protein>